<dbReference type="EMBL" id="CFOE01000104">
    <property type="protein sequence ID" value="CFE38773.1"/>
    <property type="molecule type" value="Genomic_DNA"/>
</dbReference>
<dbReference type="Proteomes" id="UP000049023">
    <property type="component" value="Unassembled WGS sequence"/>
</dbReference>
<dbReference type="Proteomes" id="UP000050164">
    <property type="component" value="Unassembled WGS sequence"/>
</dbReference>
<feature type="region of interest" description="Disordered" evidence="1">
    <location>
        <begin position="62"/>
        <end position="82"/>
    </location>
</feature>
<evidence type="ECO:0000256" key="1">
    <source>
        <dbReference type="SAM" id="MobiDB-lite"/>
    </source>
</evidence>
<protein>
    <submittedName>
        <fullName evidence="7">Uncharacterized protein</fullName>
    </submittedName>
</protein>
<organism evidence="7 8">
    <name type="scientific">Mycobacterium tuberculosis</name>
    <dbReference type="NCBI Taxonomy" id="1773"/>
    <lineage>
        <taxon>Bacteria</taxon>
        <taxon>Bacillati</taxon>
        <taxon>Actinomycetota</taxon>
        <taxon>Actinomycetes</taxon>
        <taxon>Mycobacteriales</taxon>
        <taxon>Mycobacteriaceae</taxon>
        <taxon>Mycobacterium</taxon>
        <taxon>Mycobacterium tuberculosis complex</taxon>
    </lineage>
</organism>
<dbReference type="EMBL" id="CSAD01000594">
    <property type="protein sequence ID" value="COW19589.1"/>
    <property type="molecule type" value="Genomic_DNA"/>
</dbReference>
<evidence type="ECO:0000313" key="9">
    <source>
        <dbReference type="Proteomes" id="UP000045842"/>
    </source>
</evidence>
<sequence>MHGAEKCLDCRIRTAGRDTGYSVPAWAQATLRQNELRPIPRCGQLVCAATADARHAQVIGAQHAGVDDDRIDPIQSAQTLRP</sequence>
<evidence type="ECO:0000313" key="7">
    <source>
        <dbReference type="EMBL" id="COW91137.1"/>
    </source>
</evidence>
<dbReference type="EMBL" id="CNFU01002502">
    <property type="protein sequence ID" value="CKU37853.1"/>
    <property type="molecule type" value="Genomic_DNA"/>
</dbReference>
<dbReference type="Proteomes" id="UP000048948">
    <property type="component" value="Unassembled WGS sequence"/>
</dbReference>
<evidence type="ECO:0000313" key="13">
    <source>
        <dbReference type="Proteomes" id="UP000050164"/>
    </source>
</evidence>
<dbReference type="Proteomes" id="UP000048289">
    <property type="component" value="Unassembled WGS sequence"/>
</dbReference>
<name>A0A655ITM1_MYCTX</name>
<accession>A0A655ITM1</accession>
<dbReference type="EMBL" id="CNGE01000672">
    <property type="protein sequence ID" value="CKT17693.1"/>
    <property type="molecule type" value="Genomic_DNA"/>
</dbReference>
<gene>
    <name evidence="6" type="ORF">ERS007679_03347</name>
    <name evidence="2" type="ORF">ERS007681_01142</name>
    <name evidence="7" type="ORF">ERS007720_03533</name>
    <name evidence="4" type="ORF">ERS027646_03107</name>
    <name evidence="3" type="ORF">ERS027659_02328</name>
    <name evidence="5" type="ORF">ERS027661_05015</name>
</gene>
<evidence type="ECO:0000313" key="12">
    <source>
        <dbReference type="Proteomes" id="UP000049023"/>
    </source>
</evidence>
<reference evidence="8 9" key="1">
    <citation type="submission" date="2015-03" db="EMBL/GenBank/DDBJ databases">
        <authorList>
            <consortium name="Pathogen Informatics"/>
        </authorList>
    </citation>
    <scope>NUCLEOTIDE SEQUENCE [LARGE SCALE GENOMIC DNA]</scope>
    <source>
        <strain evidence="4 11">Bir 172</strain>
        <strain evidence="3 13">Bir 185</strain>
        <strain evidence="5 12">Bir 187</strain>
        <strain evidence="6 9">G09801536</strain>
        <strain evidence="2 10">G09901357</strain>
        <strain evidence="7 8">M09401471</strain>
    </source>
</reference>
<dbReference type="EMBL" id="CSAJ01000580">
    <property type="protein sequence ID" value="COW91137.1"/>
    <property type="molecule type" value="Genomic_DNA"/>
</dbReference>
<proteinExistence type="predicted"/>
<dbReference type="Proteomes" id="UP000044938">
    <property type="component" value="Unassembled WGS sequence"/>
</dbReference>
<evidence type="ECO:0000313" key="8">
    <source>
        <dbReference type="Proteomes" id="UP000044938"/>
    </source>
</evidence>
<dbReference type="AlphaFoldDB" id="A0A655ITM1"/>
<evidence type="ECO:0000313" key="5">
    <source>
        <dbReference type="EMBL" id="CKU37853.1"/>
    </source>
</evidence>
<evidence type="ECO:0000313" key="2">
    <source>
        <dbReference type="EMBL" id="CFE38773.1"/>
    </source>
</evidence>
<evidence type="ECO:0000313" key="11">
    <source>
        <dbReference type="Proteomes" id="UP000048948"/>
    </source>
</evidence>
<evidence type="ECO:0000313" key="3">
    <source>
        <dbReference type="EMBL" id="CKR87470.1"/>
    </source>
</evidence>
<evidence type="ECO:0000313" key="4">
    <source>
        <dbReference type="EMBL" id="CKT17693.1"/>
    </source>
</evidence>
<dbReference type="EMBL" id="CNFT01000537">
    <property type="protein sequence ID" value="CKR87470.1"/>
    <property type="molecule type" value="Genomic_DNA"/>
</dbReference>
<evidence type="ECO:0000313" key="10">
    <source>
        <dbReference type="Proteomes" id="UP000048289"/>
    </source>
</evidence>
<evidence type="ECO:0000313" key="6">
    <source>
        <dbReference type="EMBL" id="COW19589.1"/>
    </source>
</evidence>
<dbReference type="Proteomes" id="UP000045842">
    <property type="component" value="Unassembled WGS sequence"/>
</dbReference>